<evidence type="ECO:0000256" key="3">
    <source>
        <dbReference type="ARBA" id="ARBA00022679"/>
    </source>
</evidence>
<evidence type="ECO:0000256" key="7">
    <source>
        <dbReference type="ARBA" id="ARBA00024033"/>
    </source>
</evidence>
<dbReference type="EMBL" id="JAAVJL010000003">
    <property type="protein sequence ID" value="NMF60562.1"/>
    <property type="molecule type" value="Genomic_DNA"/>
</dbReference>
<comment type="caution">
    <text evidence="9">The sequence shown here is derived from an EMBL/GenBank/DDBJ whole genome shotgun (WGS) entry which is preliminary data.</text>
</comment>
<evidence type="ECO:0000256" key="4">
    <source>
        <dbReference type="ARBA" id="ARBA00022692"/>
    </source>
</evidence>
<name>A0ABX1LWJ5_9CYAN</name>
<evidence type="ECO:0000256" key="8">
    <source>
        <dbReference type="SAM" id="Phobius"/>
    </source>
</evidence>
<evidence type="ECO:0000256" key="5">
    <source>
        <dbReference type="ARBA" id="ARBA00022989"/>
    </source>
</evidence>
<dbReference type="Proteomes" id="UP000738376">
    <property type="component" value="Unassembled WGS sequence"/>
</dbReference>
<comment type="subcellular location">
    <subcellularLocation>
        <location evidence="1">Cell membrane</location>
        <topology evidence="1">Multi-pass membrane protein</topology>
    </subcellularLocation>
</comment>
<sequence length="481" mass="55391">MNKSVIIKLQFALSSFLVLVATIILPLIIWKLRLPIIESTYDGSAPNTIDSQPFEIFGFFTTIILVFIAWLQIKQQKNKSISTIVPIVLPVLVLLNNLFILVETVHVKSSDFMCYENAARAIINAANPYTGTPPCYLYPPLSAQILSYLYQFLVYNPIFAFADDIKAWTAVSYIYQCAQFLQIALAYYLTFLFVQDLKIKKLTGSFLISGIFLFNYPLVRTITFDQINLWILNSFLLGILLLRRYPFLSGLAIALGTHIKLYNLVLLLPWIATKRWKAIIGTFVGVIAIVSVQTNWFNDWSLWSQFFSYLSNPEKPTNYRNNSIWSLVFNLVKIPNKVLHLDILFKLVPIVVTILTFLVSVWFIIRFIQRKQIYDKIIKNDIAEIFYLYGNSIDAIAFILLISPSVWEHHYVIAIPLALWAVITHRTEHSLAVYCGVFLVFCMPTSEIFPFSFHRLLGLSILVYFTNPNFLKNYFVLKSNT</sequence>
<dbReference type="InterPro" id="IPR018584">
    <property type="entry name" value="GT87"/>
</dbReference>
<accession>A0ABX1LWJ5</accession>
<feature type="transmembrane region" description="Helical" evidence="8">
    <location>
        <begin position="173"/>
        <end position="194"/>
    </location>
</feature>
<evidence type="ECO:0000313" key="10">
    <source>
        <dbReference type="Proteomes" id="UP000738376"/>
    </source>
</evidence>
<reference evidence="9 10" key="1">
    <citation type="submission" date="2020-03" db="EMBL/GenBank/DDBJ databases">
        <title>Draft Genome Sequence of 2-Methylisoborneol Producing Pseudanabaena yagii Strain GIHE-NHR1 Isolated from North Han River in South Korea.</title>
        <authorList>
            <person name="Jeong J."/>
        </authorList>
    </citation>
    <scope>NUCLEOTIDE SEQUENCE [LARGE SCALE GENOMIC DNA]</scope>
    <source>
        <strain evidence="9 10">GIHE-NHR1</strain>
    </source>
</reference>
<keyword evidence="4 8" id="KW-0812">Transmembrane</keyword>
<keyword evidence="6 8" id="KW-0472">Membrane</keyword>
<keyword evidence="2" id="KW-1003">Cell membrane</keyword>
<feature type="transmembrane region" description="Helical" evidence="8">
    <location>
        <begin position="247"/>
        <end position="271"/>
    </location>
</feature>
<feature type="transmembrane region" description="Helical" evidence="8">
    <location>
        <begin position="206"/>
        <end position="227"/>
    </location>
</feature>
<organism evidence="9 10">
    <name type="scientific">Pseudanabaena yagii GIHE-NHR1</name>
    <dbReference type="NCBI Taxonomy" id="2722753"/>
    <lineage>
        <taxon>Bacteria</taxon>
        <taxon>Bacillati</taxon>
        <taxon>Cyanobacteriota</taxon>
        <taxon>Cyanophyceae</taxon>
        <taxon>Pseudanabaenales</taxon>
        <taxon>Pseudanabaenaceae</taxon>
        <taxon>Pseudanabaena</taxon>
        <taxon>Pseudanabaena yagii</taxon>
    </lineage>
</organism>
<evidence type="ECO:0000256" key="6">
    <source>
        <dbReference type="ARBA" id="ARBA00023136"/>
    </source>
</evidence>
<evidence type="ECO:0000313" key="9">
    <source>
        <dbReference type="EMBL" id="NMF60562.1"/>
    </source>
</evidence>
<feature type="transmembrane region" description="Helical" evidence="8">
    <location>
        <begin position="52"/>
        <end position="71"/>
    </location>
</feature>
<protein>
    <submittedName>
        <fullName evidence="9">DUF2029 domain-containing protein</fullName>
    </submittedName>
</protein>
<feature type="transmembrane region" description="Helical" evidence="8">
    <location>
        <begin position="12"/>
        <end position="32"/>
    </location>
</feature>
<comment type="similarity">
    <text evidence="7">Belongs to the glycosyltransferase 87 family.</text>
</comment>
<keyword evidence="5 8" id="KW-1133">Transmembrane helix</keyword>
<feature type="transmembrane region" description="Helical" evidence="8">
    <location>
        <begin position="431"/>
        <end position="453"/>
    </location>
</feature>
<evidence type="ECO:0000256" key="1">
    <source>
        <dbReference type="ARBA" id="ARBA00004651"/>
    </source>
</evidence>
<proteinExistence type="inferred from homology"/>
<feature type="transmembrane region" description="Helical" evidence="8">
    <location>
        <begin position="278"/>
        <end position="297"/>
    </location>
</feature>
<feature type="transmembrane region" description="Helical" evidence="8">
    <location>
        <begin position="343"/>
        <end position="365"/>
    </location>
</feature>
<dbReference type="Pfam" id="PF09594">
    <property type="entry name" value="GT87"/>
    <property type="match status" value="1"/>
</dbReference>
<feature type="transmembrane region" description="Helical" evidence="8">
    <location>
        <begin position="409"/>
        <end position="424"/>
    </location>
</feature>
<feature type="transmembrane region" description="Helical" evidence="8">
    <location>
        <begin position="83"/>
        <end position="102"/>
    </location>
</feature>
<feature type="transmembrane region" description="Helical" evidence="8">
    <location>
        <begin position="386"/>
        <end position="403"/>
    </location>
</feature>
<keyword evidence="3" id="KW-0808">Transferase</keyword>
<evidence type="ECO:0000256" key="2">
    <source>
        <dbReference type="ARBA" id="ARBA00022475"/>
    </source>
</evidence>
<keyword evidence="10" id="KW-1185">Reference proteome</keyword>
<dbReference type="RefSeq" id="WP_169365500.1">
    <property type="nucleotide sequence ID" value="NZ_JAAVJL010000003.1"/>
</dbReference>
<gene>
    <name evidence="9" type="ORF">HC246_21665</name>
</gene>